<feature type="transmembrane region" description="Helical" evidence="8">
    <location>
        <begin position="661"/>
        <end position="683"/>
    </location>
</feature>
<proteinExistence type="inferred from homology"/>
<accession>A0AAV3YUU7</accession>
<feature type="transmembrane region" description="Helical" evidence="8">
    <location>
        <begin position="571"/>
        <end position="597"/>
    </location>
</feature>
<feature type="transmembrane region" description="Helical" evidence="8">
    <location>
        <begin position="217"/>
        <end position="235"/>
    </location>
</feature>
<protein>
    <recommendedName>
        <fullName evidence="8">Solute carrier organic anion transporter family member</fullName>
    </recommendedName>
</protein>
<dbReference type="Gene3D" id="3.30.60.30">
    <property type="match status" value="1"/>
</dbReference>
<dbReference type="SUPFAM" id="SSF103473">
    <property type="entry name" value="MFS general substrate transporter"/>
    <property type="match status" value="1"/>
</dbReference>
<evidence type="ECO:0000313" key="11">
    <source>
        <dbReference type="Proteomes" id="UP000735302"/>
    </source>
</evidence>
<feature type="transmembrane region" description="Helical" evidence="8">
    <location>
        <begin position="441"/>
        <end position="459"/>
    </location>
</feature>
<dbReference type="InterPro" id="IPR004156">
    <property type="entry name" value="OATP"/>
</dbReference>
<dbReference type="InterPro" id="IPR036259">
    <property type="entry name" value="MFS_trans_sf"/>
</dbReference>
<dbReference type="Proteomes" id="UP000735302">
    <property type="component" value="Unassembled WGS sequence"/>
</dbReference>
<dbReference type="GO" id="GO:0015347">
    <property type="term" value="F:sodium-independent organic anion transmembrane transporter activity"/>
    <property type="evidence" value="ECO:0007669"/>
    <property type="project" value="TreeGrafter"/>
</dbReference>
<keyword evidence="5 8" id="KW-1133">Transmembrane helix</keyword>
<evidence type="ECO:0000256" key="6">
    <source>
        <dbReference type="ARBA" id="ARBA00023136"/>
    </source>
</evidence>
<dbReference type="EMBL" id="BLXT01001485">
    <property type="protein sequence ID" value="GFN86002.1"/>
    <property type="molecule type" value="Genomic_DNA"/>
</dbReference>
<evidence type="ECO:0000259" key="9">
    <source>
        <dbReference type="PROSITE" id="PS51465"/>
    </source>
</evidence>
<feature type="transmembrane region" description="Helical" evidence="8">
    <location>
        <begin position="305"/>
        <end position="325"/>
    </location>
</feature>
<gene>
    <name evidence="10" type="ORF">PoB_001250800</name>
</gene>
<dbReference type="GO" id="GO:0006811">
    <property type="term" value="P:monoatomic ion transport"/>
    <property type="evidence" value="ECO:0007669"/>
    <property type="project" value="UniProtKB-KW"/>
</dbReference>
<feature type="transmembrane region" description="Helical" evidence="8">
    <location>
        <begin position="56"/>
        <end position="79"/>
    </location>
</feature>
<keyword evidence="6 8" id="KW-0472">Membrane</keyword>
<evidence type="ECO:0000256" key="5">
    <source>
        <dbReference type="ARBA" id="ARBA00022989"/>
    </source>
</evidence>
<dbReference type="CDD" id="cd17336">
    <property type="entry name" value="MFS_SLCO_OATP"/>
    <property type="match status" value="1"/>
</dbReference>
<evidence type="ECO:0000256" key="1">
    <source>
        <dbReference type="ARBA" id="ARBA00004651"/>
    </source>
</evidence>
<name>A0AAV3YUU7_9GAST</name>
<comment type="similarity">
    <text evidence="2 8">Belongs to the organo anion transporter (TC 2.A.60) family.</text>
</comment>
<keyword evidence="3" id="KW-1003">Cell membrane</keyword>
<dbReference type="SUPFAM" id="SSF100895">
    <property type="entry name" value="Kazal-type serine protease inhibitors"/>
    <property type="match status" value="1"/>
</dbReference>
<dbReference type="PANTHER" id="PTHR11388">
    <property type="entry name" value="ORGANIC ANION TRANSPORTER"/>
    <property type="match status" value="1"/>
</dbReference>
<dbReference type="PANTHER" id="PTHR11388:SF100">
    <property type="entry name" value="SOLUTE CARRIER ORGANIC ANION TRANSPORTER FAMILY MEMBER 4A1"/>
    <property type="match status" value="1"/>
</dbReference>
<keyword evidence="8" id="KW-0406">Ion transport</keyword>
<evidence type="ECO:0000256" key="3">
    <source>
        <dbReference type="ARBA" id="ARBA00022475"/>
    </source>
</evidence>
<feature type="domain" description="Kazal-like" evidence="9">
    <location>
        <begin position="500"/>
        <end position="555"/>
    </location>
</feature>
<feature type="transmembrane region" description="Helical" evidence="8">
    <location>
        <begin position="618"/>
        <end position="641"/>
    </location>
</feature>
<dbReference type="Pfam" id="PF03137">
    <property type="entry name" value="OATP"/>
    <property type="match status" value="1"/>
</dbReference>
<feature type="transmembrane region" description="Helical" evidence="8">
    <location>
        <begin position="256"/>
        <end position="285"/>
    </location>
</feature>
<keyword evidence="8" id="KW-0813">Transport</keyword>
<dbReference type="PROSITE" id="PS51465">
    <property type="entry name" value="KAZAL_2"/>
    <property type="match status" value="1"/>
</dbReference>
<dbReference type="AlphaFoldDB" id="A0AAV3YUU7"/>
<evidence type="ECO:0000256" key="8">
    <source>
        <dbReference type="RuleBase" id="RU362056"/>
    </source>
</evidence>
<keyword evidence="7" id="KW-1015">Disulfide bond</keyword>
<keyword evidence="11" id="KW-1185">Reference proteome</keyword>
<sequence>MASERRKMASNHLNKTRIHASKLHVTRAVGDNTLGEDEDTVCGTGRWKARPLQRCATISCFTTVNGIAYLMTSCVAAFLGSQLTTLEKQFGFTSRQTGLIMAASNIGYMACVLIVSHMGNSAHIPRALCIGGCCFGLSGIIASLPYFLFSSELNREIRHVTSSVLSGDTKLAARTEVVDRSMQGELCSAHSQVDPQCQGQGGVDNQLINSSSSQEHIALISLAIIVTGMVIQGFGKGPRLSFAVTYVDNNTEKINTGYYSGIMITCSIMGPVLAFLAGGVFSQIYVTLEATDLDPKHPKWVGAWWLGYLTLGLITVAVSLPLQLFPRRLPSQRHEKRAFGSNLGRDTLPLLDNLASKQNKPATGDLLSLFKRHTIKRKLQALIIFMKEFFACQIRLWKNPIFVLMNVCSACIIFAVSANGYSAKYLEQVFDMPAHVANYTMAARSFVATGLGTFLGGYLTRRMSMSALTALRFIMLVLLAGSLASCAGFFLYCSQPEIRMDTPVPCNANCHCSENSYFPVCGKDGLTYYSPCQAGCTNVFSKENVFWYSGCSCVKDGSASAGICPYGCSAIYSYILFSALTAFCQTITIMPKVIVFIRCVDDRDKTASMGLQSFTNSLLGYLSGGLTFGSLIDSVCTVWGVTCGVRGHCLQYDNDLFRIKLHGYVLVSMILAFVTASVAYIYARRTDSLSETVIEKQS</sequence>
<evidence type="ECO:0000313" key="10">
    <source>
        <dbReference type="EMBL" id="GFN86002.1"/>
    </source>
</evidence>
<dbReference type="InterPro" id="IPR036058">
    <property type="entry name" value="Kazal_dom_sf"/>
</dbReference>
<reference evidence="10 11" key="1">
    <citation type="journal article" date="2021" name="Elife">
        <title>Chloroplast acquisition without the gene transfer in kleptoplastic sea slugs, Plakobranchus ocellatus.</title>
        <authorList>
            <person name="Maeda T."/>
            <person name="Takahashi S."/>
            <person name="Yoshida T."/>
            <person name="Shimamura S."/>
            <person name="Takaki Y."/>
            <person name="Nagai Y."/>
            <person name="Toyoda A."/>
            <person name="Suzuki Y."/>
            <person name="Arimoto A."/>
            <person name="Ishii H."/>
            <person name="Satoh N."/>
            <person name="Nishiyama T."/>
            <person name="Hasebe M."/>
            <person name="Maruyama T."/>
            <person name="Minagawa J."/>
            <person name="Obokata J."/>
            <person name="Shigenobu S."/>
        </authorList>
    </citation>
    <scope>NUCLEOTIDE SEQUENCE [LARGE SCALE GENOMIC DNA]</scope>
</reference>
<dbReference type="Pfam" id="PF07648">
    <property type="entry name" value="Kazal_2"/>
    <property type="match status" value="1"/>
</dbReference>
<dbReference type="GO" id="GO:0043252">
    <property type="term" value="P:sodium-independent organic anion transport"/>
    <property type="evidence" value="ECO:0007669"/>
    <property type="project" value="TreeGrafter"/>
</dbReference>
<dbReference type="NCBIfam" id="TIGR00805">
    <property type="entry name" value="oat"/>
    <property type="match status" value="1"/>
</dbReference>
<comment type="caution">
    <text evidence="10">The sequence shown here is derived from an EMBL/GenBank/DDBJ whole genome shotgun (WGS) entry which is preliminary data.</text>
</comment>
<dbReference type="InterPro" id="IPR002350">
    <property type="entry name" value="Kazal_dom"/>
</dbReference>
<dbReference type="Gene3D" id="1.20.1250.20">
    <property type="entry name" value="MFS general substrate transporter like domains"/>
    <property type="match status" value="1"/>
</dbReference>
<feature type="transmembrane region" description="Helical" evidence="8">
    <location>
        <begin position="99"/>
        <end position="115"/>
    </location>
</feature>
<feature type="transmembrane region" description="Helical" evidence="8">
    <location>
        <begin position="127"/>
        <end position="149"/>
    </location>
</feature>
<organism evidence="10 11">
    <name type="scientific">Plakobranchus ocellatus</name>
    <dbReference type="NCBI Taxonomy" id="259542"/>
    <lineage>
        <taxon>Eukaryota</taxon>
        <taxon>Metazoa</taxon>
        <taxon>Spiralia</taxon>
        <taxon>Lophotrochozoa</taxon>
        <taxon>Mollusca</taxon>
        <taxon>Gastropoda</taxon>
        <taxon>Heterobranchia</taxon>
        <taxon>Euthyneura</taxon>
        <taxon>Panpulmonata</taxon>
        <taxon>Sacoglossa</taxon>
        <taxon>Placobranchoidea</taxon>
        <taxon>Plakobranchidae</taxon>
        <taxon>Plakobranchus</taxon>
    </lineage>
</organism>
<evidence type="ECO:0000256" key="7">
    <source>
        <dbReference type="ARBA" id="ARBA00023157"/>
    </source>
</evidence>
<evidence type="ECO:0000256" key="4">
    <source>
        <dbReference type="ARBA" id="ARBA00022692"/>
    </source>
</evidence>
<comment type="subcellular location">
    <subcellularLocation>
        <location evidence="1 8">Cell membrane</location>
        <topology evidence="1 8">Multi-pass membrane protein</topology>
    </subcellularLocation>
</comment>
<feature type="transmembrane region" description="Helical" evidence="8">
    <location>
        <begin position="401"/>
        <end position="421"/>
    </location>
</feature>
<evidence type="ECO:0000256" key="2">
    <source>
        <dbReference type="ARBA" id="ARBA00009657"/>
    </source>
</evidence>
<keyword evidence="4 8" id="KW-0812">Transmembrane</keyword>
<dbReference type="GO" id="GO:0016323">
    <property type="term" value="C:basolateral plasma membrane"/>
    <property type="evidence" value="ECO:0007669"/>
    <property type="project" value="TreeGrafter"/>
</dbReference>
<feature type="transmembrane region" description="Helical" evidence="8">
    <location>
        <begin position="471"/>
        <end position="492"/>
    </location>
</feature>